<sequence length="332" mass="38685">MEDFEKVDLKKVIEEDCKEYFKNTKKELKIPNPVLPYILFGIGFFGTIIFIALAEDLKSLGYLYPIILSLIILSGVIGAIFLSIYYSKKKKFRNSLKENFNMVKYFNIELSNITQGYIKNMRIADTYKLGIFKVEAFVKGVETTGASFVNFNLEDQGFSYGVVNSRTLVTVSKNNQRIYNYYTQTFMVANFEYDVVEAPINFYYSKSPFFKEKGIEKIELESNDFNKQTNVYSTNQILSRKFLSPKKMNNLLDFNKNKDQVGVKYLFMDRNSIFMEVLNRAIVHKDTYIIWELPPGNNIKTISNEIYKKVTSESKDIFSTLKYIQTLEVFPD</sequence>
<protein>
    <recommendedName>
        <fullName evidence="4">DUF3137 domain-containing protein</fullName>
    </recommendedName>
</protein>
<reference evidence="2 3" key="1">
    <citation type="journal article" date="2014" name="Genome Biol. Evol.">
        <title>Molecular evolution of the substrate utilization strategies and putative virulence factors in mosquito-associated Spiroplasma species.</title>
        <authorList>
            <person name="Chang T.H."/>
            <person name="Lo W.S."/>
            <person name="Ku C."/>
            <person name="Chen L.L."/>
            <person name="Kuo C.H."/>
        </authorList>
    </citation>
    <scope>NUCLEOTIDE SEQUENCE [LARGE SCALE GENOMIC DNA]</scope>
    <source>
        <strain evidence="2">Ar-1343</strain>
    </source>
</reference>
<dbReference type="EMBL" id="CP006934">
    <property type="protein sequence ID" value="AHI54257.1"/>
    <property type="molecule type" value="Genomic_DNA"/>
</dbReference>
<keyword evidence="1" id="KW-1133">Transmembrane helix</keyword>
<dbReference type="OrthoDB" id="390183at2"/>
<dbReference type="InterPro" id="IPR021484">
    <property type="entry name" value="DUF3137"/>
</dbReference>
<accession>W6AB40</accession>
<keyword evidence="1" id="KW-0472">Membrane</keyword>
<feature type="transmembrane region" description="Helical" evidence="1">
    <location>
        <begin position="34"/>
        <end position="54"/>
    </location>
</feature>
<keyword evidence="1" id="KW-0812">Transmembrane</keyword>
<dbReference type="PATRIC" id="fig|1276257.3.peg.870"/>
<dbReference type="Proteomes" id="UP000019265">
    <property type="component" value="Chromosome"/>
</dbReference>
<name>W6AB40_9MOLU</name>
<keyword evidence="3" id="KW-1185">Reference proteome</keyword>
<evidence type="ECO:0000313" key="3">
    <source>
        <dbReference type="Proteomes" id="UP000019265"/>
    </source>
</evidence>
<dbReference type="Pfam" id="PF11335">
    <property type="entry name" value="DUF3137"/>
    <property type="match status" value="1"/>
</dbReference>
<dbReference type="KEGG" id="ssab:SSABA_v1c08580"/>
<evidence type="ECO:0000256" key="1">
    <source>
        <dbReference type="SAM" id="Phobius"/>
    </source>
</evidence>
<organism evidence="2 3">
    <name type="scientific">Spiroplasma sabaudiense Ar-1343</name>
    <dbReference type="NCBI Taxonomy" id="1276257"/>
    <lineage>
        <taxon>Bacteria</taxon>
        <taxon>Bacillati</taxon>
        <taxon>Mycoplasmatota</taxon>
        <taxon>Mollicutes</taxon>
        <taxon>Entomoplasmatales</taxon>
        <taxon>Spiroplasmataceae</taxon>
        <taxon>Spiroplasma</taxon>
    </lineage>
</organism>
<gene>
    <name evidence="2" type="ORF">SSABA_v1c08580</name>
</gene>
<dbReference type="RefSeq" id="WP_025251393.1">
    <property type="nucleotide sequence ID" value="NZ_CP006934.1"/>
</dbReference>
<feature type="transmembrane region" description="Helical" evidence="1">
    <location>
        <begin position="66"/>
        <end position="87"/>
    </location>
</feature>
<dbReference type="AlphaFoldDB" id="W6AB40"/>
<dbReference type="HOGENOM" id="CLU_836529_0_0_14"/>
<proteinExistence type="predicted"/>
<evidence type="ECO:0000313" key="2">
    <source>
        <dbReference type="EMBL" id="AHI54257.1"/>
    </source>
</evidence>
<evidence type="ECO:0008006" key="4">
    <source>
        <dbReference type="Google" id="ProtNLM"/>
    </source>
</evidence>